<comment type="caution">
    <text evidence="2">The sequence shown here is derived from an EMBL/GenBank/DDBJ whole genome shotgun (WGS) entry which is preliminary data.</text>
</comment>
<name>A0ABQ9I8R0_9NEOP</name>
<gene>
    <name evidence="2" type="ORF">PR048_005433</name>
</gene>
<reference evidence="2 3" key="1">
    <citation type="submission" date="2023-02" db="EMBL/GenBank/DDBJ databases">
        <title>LHISI_Scaffold_Assembly.</title>
        <authorList>
            <person name="Stuart O.P."/>
            <person name="Cleave R."/>
            <person name="Magrath M.J.L."/>
            <person name="Mikheyev A.S."/>
        </authorList>
    </citation>
    <scope>NUCLEOTIDE SEQUENCE [LARGE SCALE GENOMIC DNA]</scope>
    <source>
        <strain evidence="2">Daus_M_001</strain>
        <tissue evidence="2">Leg muscle</tissue>
    </source>
</reference>
<sequence>MVREFTTISQLCRSQVFQTLGQEADLLGRREFRSEKMNQLPQKASDFAHPMVKVNHRICAELFLNRKELCFSRAHCLVRLRRGNTLPKCLLCLSCSKTKPTNHSRPLMKEGVHYRRARWRNGNTLSLHVEVQGSCLAAGDCVREATVAKQLDHQEEPDSIPGRFTPDFRKWKWCRTMPLVNGFVGGLPFPPPFHSGAAPHSPYFTRIGHLLCHTVCNRVMGLIFSRPVVLRQGDARSATMPRTCVTLCWDPLNTYSEGSIQIWRLWRQSLVCFALCRGERRVSELRKFCVDGVSLGTGLRWCVTERGRVSGAAEGLPVLCLSDDELCWWPHTKPYRSRQRWKIWARIGPVKVSRQTPASRYWPDIILQNRAYANTDRRLTDSVGPAMAGCRYDAGPATVGVVTMPGLRLGIATMPAMRRLDVATMPGLQRHDLGRLYKYAFLSCSSCLPDSPCRGEHQRLANAMELGEEFAVLSSSFRNLLSRWLREYSVSCVAQLCQPGQFSHHHLVSKQLRVHSRSSANGLVRPAPQRRPLRIPWWIVSSGVGVVISRQRNSKAVSSGSTLHRQWPGLAPTASCRYARSEVTHLVSPLTHSDALAASPHPHRLSRKTQEL</sequence>
<evidence type="ECO:0000256" key="1">
    <source>
        <dbReference type="SAM" id="MobiDB-lite"/>
    </source>
</evidence>
<organism evidence="2 3">
    <name type="scientific">Dryococelus australis</name>
    <dbReference type="NCBI Taxonomy" id="614101"/>
    <lineage>
        <taxon>Eukaryota</taxon>
        <taxon>Metazoa</taxon>
        <taxon>Ecdysozoa</taxon>
        <taxon>Arthropoda</taxon>
        <taxon>Hexapoda</taxon>
        <taxon>Insecta</taxon>
        <taxon>Pterygota</taxon>
        <taxon>Neoptera</taxon>
        <taxon>Polyneoptera</taxon>
        <taxon>Phasmatodea</taxon>
        <taxon>Verophasmatodea</taxon>
        <taxon>Anareolatae</taxon>
        <taxon>Phasmatidae</taxon>
        <taxon>Eurycanthinae</taxon>
        <taxon>Dryococelus</taxon>
    </lineage>
</organism>
<protein>
    <submittedName>
        <fullName evidence="2">Uncharacterized protein</fullName>
    </submittedName>
</protein>
<dbReference type="Proteomes" id="UP001159363">
    <property type="component" value="Chromosome 2"/>
</dbReference>
<feature type="compositionally biased region" description="Basic residues" evidence="1">
    <location>
        <begin position="601"/>
        <end position="612"/>
    </location>
</feature>
<feature type="region of interest" description="Disordered" evidence="1">
    <location>
        <begin position="593"/>
        <end position="612"/>
    </location>
</feature>
<keyword evidence="3" id="KW-1185">Reference proteome</keyword>
<dbReference type="EMBL" id="JARBHB010000002">
    <property type="protein sequence ID" value="KAJ8892852.1"/>
    <property type="molecule type" value="Genomic_DNA"/>
</dbReference>
<proteinExistence type="predicted"/>
<evidence type="ECO:0000313" key="3">
    <source>
        <dbReference type="Proteomes" id="UP001159363"/>
    </source>
</evidence>
<accession>A0ABQ9I8R0</accession>
<evidence type="ECO:0000313" key="2">
    <source>
        <dbReference type="EMBL" id="KAJ8892852.1"/>
    </source>
</evidence>